<proteinExistence type="predicted"/>
<protein>
    <submittedName>
        <fullName evidence="2">Uncharacterized protein</fullName>
    </submittedName>
</protein>
<feature type="region of interest" description="Disordered" evidence="1">
    <location>
        <begin position="1"/>
        <end position="28"/>
    </location>
</feature>
<keyword evidence="3" id="KW-1185">Reference proteome</keyword>
<dbReference type="HOGENOM" id="CLU_2398339_0_0_11"/>
<sequence>MSDALNQRRDEESTVRGGSGPRRWRRSRPLPRRLPYLATFVEKVSRQRFDAQYTKAVKGTGVEPGASWERIAIGVKRQSKAAAHKVISALVGR</sequence>
<reference evidence="2 3" key="1">
    <citation type="submission" date="2009-02" db="EMBL/GenBank/DDBJ databases">
        <title>Annotation of Streptomyces hygroscopicus strain ATCC 53653.</title>
        <authorList>
            <consortium name="The Broad Institute Genome Sequencing Platform"/>
            <consortium name="Broad Institute Microbial Sequencing Center"/>
            <person name="Fischbach M."/>
            <person name="Godfrey P."/>
            <person name="Ward D."/>
            <person name="Young S."/>
            <person name="Zeng Q."/>
            <person name="Koehrsen M."/>
            <person name="Alvarado L."/>
            <person name="Berlin A.M."/>
            <person name="Bochicchio J."/>
            <person name="Borenstein D."/>
            <person name="Chapman S.B."/>
            <person name="Chen Z."/>
            <person name="Engels R."/>
            <person name="Freedman E."/>
            <person name="Gellesch M."/>
            <person name="Goldberg J."/>
            <person name="Griggs A."/>
            <person name="Gujja S."/>
            <person name="Heilman E.R."/>
            <person name="Heiman D.I."/>
            <person name="Hepburn T.A."/>
            <person name="Howarth C."/>
            <person name="Jen D."/>
            <person name="Larson L."/>
            <person name="Lewis B."/>
            <person name="Mehta T."/>
            <person name="Park D."/>
            <person name="Pearson M."/>
            <person name="Richards J."/>
            <person name="Roberts A."/>
            <person name="Saif S."/>
            <person name="Shea T.D."/>
            <person name="Shenoy N."/>
            <person name="Sisk P."/>
            <person name="Stolte C."/>
            <person name="Sykes S.N."/>
            <person name="Thomson T."/>
            <person name="Walk T."/>
            <person name="White J."/>
            <person name="Yandava C."/>
            <person name="Straight P."/>
            <person name="Clardy J."/>
            <person name="Hung D."/>
            <person name="Kolter R."/>
            <person name="Mekalanos J."/>
            <person name="Walker S."/>
            <person name="Walsh C.T."/>
            <person name="Wieland-Brown L.C."/>
            <person name="Haas B."/>
            <person name="Nusbaum C."/>
            <person name="Birren B."/>
        </authorList>
    </citation>
    <scope>NUCLEOTIDE SEQUENCE [LARGE SCALE GENOMIC DNA]</scope>
    <source>
        <strain evidence="2 3">ATCC 53653</strain>
    </source>
</reference>
<dbReference type="RefSeq" id="WP_009721143.1">
    <property type="nucleotide sequence ID" value="NZ_GG657754.1"/>
</dbReference>
<organism evidence="2 3">
    <name type="scientific">Streptomyces himastatinicus ATCC 53653</name>
    <dbReference type="NCBI Taxonomy" id="457427"/>
    <lineage>
        <taxon>Bacteria</taxon>
        <taxon>Bacillati</taxon>
        <taxon>Actinomycetota</taxon>
        <taxon>Actinomycetes</taxon>
        <taxon>Kitasatosporales</taxon>
        <taxon>Streptomycetaceae</taxon>
        <taxon>Streptomyces</taxon>
        <taxon>Streptomyces violaceusniger group</taxon>
    </lineage>
</organism>
<accession>D9WL71</accession>
<feature type="compositionally biased region" description="Basic and acidic residues" evidence="1">
    <location>
        <begin position="1"/>
        <end position="14"/>
    </location>
</feature>
<dbReference type="Proteomes" id="UP000003963">
    <property type="component" value="Unassembled WGS sequence"/>
</dbReference>
<dbReference type="AlphaFoldDB" id="D9WL71"/>
<evidence type="ECO:0000313" key="3">
    <source>
        <dbReference type="Proteomes" id="UP000003963"/>
    </source>
</evidence>
<dbReference type="STRING" id="457427.SSOG_09060"/>
<dbReference type="EMBL" id="GG657754">
    <property type="protein sequence ID" value="EFL29346.1"/>
    <property type="molecule type" value="Genomic_DNA"/>
</dbReference>
<gene>
    <name evidence="2" type="ORF">SSOG_09060</name>
</gene>
<evidence type="ECO:0000256" key="1">
    <source>
        <dbReference type="SAM" id="MobiDB-lite"/>
    </source>
</evidence>
<evidence type="ECO:0000313" key="2">
    <source>
        <dbReference type="EMBL" id="EFL29346.1"/>
    </source>
</evidence>
<name>D9WL71_9ACTN</name>